<comment type="caution">
    <text evidence="2">The sequence shown here is derived from an EMBL/GenBank/DDBJ whole genome shotgun (WGS) entry which is preliminary data.</text>
</comment>
<feature type="region of interest" description="Disordered" evidence="1">
    <location>
        <begin position="689"/>
        <end position="716"/>
    </location>
</feature>
<dbReference type="EMBL" id="JARJCW010000001">
    <property type="protein sequence ID" value="KAJ7230341.1"/>
    <property type="molecule type" value="Genomic_DNA"/>
</dbReference>
<dbReference type="Proteomes" id="UP001219525">
    <property type="component" value="Unassembled WGS sequence"/>
</dbReference>
<feature type="compositionally biased region" description="Basic residues" evidence="1">
    <location>
        <begin position="427"/>
        <end position="442"/>
    </location>
</feature>
<keyword evidence="3" id="KW-1185">Reference proteome</keyword>
<organism evidence="2 3">
    <name type="scientific">Mycena pura</name>
    <dbReference type="NCBI Taxonomy" id="153505"/>
    <lineage>
        <taxon>Eukaryota</taxon>
        <taxon>Fungi</taxon>
        <taxon>Dikarya</taxon>
        <taxon>Basidiomycota</taxon>
        <taxon>Agaricomycotina</taxon>
        <taxon>Agaricomycetes</taxon>
        <taxon>Agaricomycetidae</taxon>
        <taxon>Agaricales</taxon>
        <taxon>Marasmiineae</taxon>
        <taxon>Mycenaceae</taxon>
        <taxon>Mycena</taxon>
    </lineage>
</organism>
<evidence type="ECO:0000313" key="2">
    <source>
        <dbReference type="EMBL" id="KAJ7230341.1"/>
    </source>
</evidence>
<evidence type="ECO:0000313" key="3">
    <source>
        <dbReference type="Proteomes" id="UP001219525"/>
    </source>
</evidence>
<protein>
    <submittedName>
        <fullName evidence="2">Uncharacterized protein</fullName>
    </submittedName>
</protein>
<feature type="compositionally biased region" description="Basic and acidic residues" evidence="1">
    <location>
        <begin position="28"/>
        <end position="38"/>
    </location>
</feature>
<reference evidence="2" key="1">
    <citation type="submission" date="2023-03" db="EMBL/GenBank/DDBJ databases">
        <title>Massive genome expansion in bonnet fungi (Mycena s.s.) driven by repeated elements and novel gene families across ecological guilds.</title>
        <authorList>
            <consortium name="Lawrence Berkeley National Laboratory"/>
            <person name="Harder C.B."/>
            <person name="Miyauchi S."/>
            <person name="Viragh M."/>
            <person name="Kuo A."/>
            <person name="Thoen E."/>
            <person name="Andreopoulos B."/>
            <person name="Lu D."/>
            <person name="Skrede I."/>
            <person name="Drula E."/>
            <person name="Henrissat B."/>
            <person name="Morin E."/>
            <person name="Kohler A."/>
            <person name="Barry K."/>
            <person name="LaButti K."/>
            <person name="Morin E."/>
            <person name="Salamov A."/>
            <person name="Lipzen A."/>
            <person name="Mereny Z."/>
            <person name="Hegedus B."/>
            <person name="Baldrian P."/>
            <person name="Stursova M."/>
            <person name="Weitz H."/>
            <person name="Taylor A."/>
            <person name="Grigoriev I.V."/>
            <person name="Nagy L.G."/>
            <person name="Martin F."/>
            <person name="Kauserud H."/>
        </authorList>
    </citation>
    <scope>NUCLEOTIDE SEQUENCE</scope>
    <source>
        <strain evidence="2">9144</strain>
    </source>
</reference>
<gene>
    <name evidence="2" type="ORF">GGX14DRAFT_582907</name>
</gene>
<feature type="region of interest" description="Disordered" evidence="1">
    <location>
        <begin position="282"/>
        <end position="359"/>
    </location>
</feature>
<feature type="compositionally biased region" description="Basic residues" evidence="1">
    <location>
        <begin position="285"/>
        <end position="295"/>
    </location>
</feature>
<feature type="compositionally biased region" description="Basic and acidic residues" evidence="1">
    <location>
        <begin position="1"/>
        <end position="10"/>
    </location>
</feature>
<feature type="region of interest" description="Disordered" evidence="1">
    <location>
        <begin position="1"/>
        <end position="43"/>
    </location>
</feature>
<evidence type="ECO:0000256" key="1">
    <source>
        <dbReference type="SAM" id="MobiDB-lite"/>
    </source>
</evidence>
<feature type="region of interest" description="Disordered" evidence="1">
    <location>
        <begin position="418"/>
        <end position="459"/>
    </location>
</feature>
<dbReference type="AlphaFoldDB" id="A0AAD6YVI2"/>
<sequence length="716" mass="77846">MSEEEHDSKNLNDSQPNGSGHPVSWDIDNNRNNRRDDLFPGSRGIPMLPYNSTTLLGVIGPCAGTSPCSRTRQSRLSCAAENFLAASLCPRMRRSLYRAAKQRVTGTSRPVLDRKHTFQSDELRLRHFLIPLGRIAYSGTTMAGAQNLPVPTAVYNVEPRAKRTPGNAFARGASGNRTKKTAEVPGSPEPAVEITRFPNGQSRRMATAPPNLHAGLKCGRNAESGHKNTTPLRLGARRATCQRQIYLDETLGAQDSVVVPDGNATVKTQKELAAAAAAAEDARHGWRGRMKRCSHTGHGASDSDATPWSRLWNISASKDQPRGGKQTCGRSSRQPTAATTASPRILACSINPGPRSLTPVTLRDKVQRPLHSVISLNGGENGWELWNRLCHEELLKVLKVPVEPGVRYTQDILTTRTSRRLREAGAKKRRAKPPRGAVKKQKVTGEQDKPQRKKKVVSNSAASRMATRFFVNSLRHKSPDPTPRAAANLTLHPCRVGAVEVLRLWARVETCFTCAQPGIESHSVLGDLARTKRLRESHPIAGIASQNLVSSPNTEDLYIVPSRKMPTLTGMIVPGQGPASSRVPSVDGANSLVEALEGRKRSRGGGDAQTVADAIKEEEGRVDAFRNVMRIELTVDHPTAQLLSTLDQLKNTPTARSSFPPAGANIPELRGEHSVPTKLKETGIIQPNPLASKRIRPRQQAVSSIAPRAIGRQKSA</sequence>
<proteinExistence type="predicted"/>
<feature type="region of interest" description="Disordered" evidence="1">
    <location>
        <begin position="164"/>
        <end position="194"/>
    </location>
</feature>
<accession>A0AAD6YVI2</accession>
<name>A0AAD6YVI2_9AGAR</name>
<feature type="compositionally biased region" description="Polar residues" evidence="1">
    <location>
        <begin position="328"/>
        <end position="342"/>
    </location>
</feature>